<sequence>MDWGSLDASVQSVLSCLYPPFELTAPTVLSQVLAVWERDFAADGLQYLVSFLIPAKHLLQCVQQAACSNYPGFLFRHEGWPLCLGPLIAVHLAELDPRALRPRDFYLQVVLGAQPESKPRIVLKCLSRRGLRHPRHRHRCHRSLQEVPIPEELCTAIFTMEFLHDVSAERGGSPLESCILAGSDGLHRMTWKELVTPEFVDCPRISGEGEPQTVKPSNGRALFERTVEQLKDKNCTLEEEVFSSPETLAHCTVASDSMKKTYWHRDHFSTPKEEEIVSNDFAVMDVIQTRGLSDASVPVEHQVLDLVTHNQQKSEPLISLAAYSSSPTFLRPTHTDIFAVLDEGKKQQWEPTGFSESHNNYICTSILQNEDDTANSKLLCESVMEGSKVLPTSGESSKTSCSEKGNPQVFHTTTLTSSPYSDTGQCCSNEDYVEMLPLPGSSCFCHQCTTLESQVKLCERNNSSDDTSGELSDAFFSRDICNTVSDDNHTFGTVSHSEALQNTGKTHSDLHHERGTEREFVDTRLFPRDFGNLTDSGSPPSFDVDTQSFPRIAKPFSDGVNCFDFVTGGIMPVFSDQKANCKKVVAKDHMEFFTEVGQPPSSPLEVGLKDVFKENYHVHEIQERGNELCRPSCADMGDALEREIAEISLAENEECVVGCGVLPVESTPALKDNITEAPRESFTCIPRIAEVPGCSMANQNVNEIILSTSRLCNDDNAVEDACGESAMDTNSSGELGQLPTTAEAAKTSPCVQAPTQHEGFTTRTNCIDPTASEMIIFTQKFDSMNQPVPSNLNTQPGCSIPEGQTRKRIDAAETCKESLTVDCPKTTALSMKTVHLSNGDSQQNSQENCNLGCGSVSFPALAVHVDKEILHSGAVMLPGSRDRTGRALVIISTRSPVWSSPRCTGLQVAQLLLYYHSLPRKEGAGQGLVVLMDARRCRPKPTLFKAFAILQDSAPNCLYSVMIMLDQETKFHLDTYPAIQFELITSLKSLHKHVESSQLPPTLNGSFNYSHEDWVEFRLRLEPFIISCQGAVNLLQSSISTLKCSHLPDDIKEVQVKKEEHDGMMRSVLSDLRLVCLQREGGATLSRLRREQQAHLIFDDCRYVTILLRLWGRWRNLMGNLGLNRVVWSVDRVGGISM</sequence>
<dbReference type="InterPro" id="IPR036865">
    <property type="entry name" value="CRAL-TRIO_dom_sf"/>
</dbReference>
<protein>
    <submittedName>
        <fullName evidence="1">Uncharacterized protein</fullName>
    </submittedName>
</protein>
<reference evidence="1" key="2">
    <citation type="submission" date="2025-09" db="UniProtKB">
        <authorList>
            <consortium name="Ensembl"/>
        </authorList>
    </citation>
    <scope>IDENTIFICATION</scope>
</reference>
<reference evidence="1" key="1">
    <citation type="submission" date="2025-08" db="UniProtKB">
        <authorList>
            <consortium name="Ensembl"/>
        </authorList>
    </citation>
    <scope>IDENTIFICATION</scope>
</reference>
<dbReference type="PANTHER" id="PTHR45845:SF3">
    <property type="entry name" value="PURATROPHIN-1-LIKE, ISOFORM A"/>
    <property type="match status" value="1"/>
</dbReference>
<dbReference type="SUPFAM" id="SSF52087">
    <property type="entry name" value="CRAL/TRIO domain"/>
    <property type="match status" value="1"/>
</dbReference>
<dbReference type="GeneTree" id="ENSGT00940000162507"/>
<keyword evidence="2" id="KW-1185">Reference proteome</keyword>
<evidence type="ECO:0000313" key="2">
    <source>
        <dbReference type="Proteomes" id="UP000694388"/>
    </source>
</evidence>
<proteinExistence type="predicted"/>
<dbReference type="Proteomes" id="UP000694388">
    <property type="component" value="Unplaced"/>
</dbReference>
<accession>A0A8C4NMX8</accession>
<dbReference type="AlphaFoldDB" id="A0A8C4NMX8"/>
<dbReference type="Ensembl" id="ENSEBUT00000006355.1">
    <property type="protein sequence ID" value="ENSEBUP00000005909.1"/>
    <property type="gene ID" value="ENSEBUG00000003867.1"/>
</dbReference>
<dbReference type="InterPro" id="IPR052231">
    <property type="entry name" value="Rho_GEF_signaling-related"/>
</dbReference>
<organism evidence="1 2">
    <name type="scientific">Eptatretus burgeri</name>
    <name type="common">Inshore hagfish</name>
    <dbReference type="NCBI Taxonomy" id="7764"/>
    <lineage>
        <taxon>Eukaryota</taxon>
        <taxon>Metazoa</taxon>
        <taxon>Chordata</taxon>
        <taxon>Craniata</taxon>
        <taxon>Vertebrata</taxon>
        <taxon>Cyclostomata</taxon>
        <taxon>Myxini</taxon>
        <taxon>Myxiniformes</taxon>
        <taxon>Myxinidae</taxon>
        <taxon>Eptatretinae</taxon>
        <taxon>Eptatretus</taxon>
    </lineage>
</organism>
<evidence type="ECO:0000313" key="1">
    <source>
        <dbReference type="Ensembl" id="ENSEBUP00000005909.1"/>
    </source>
</evidence>
<name>A0A8C4NMX8_EPTBU</name>
<dbReference type="PANTHER" id="PTHR45845">
    <property type="entry name" value="RHO GUANINE NUCLEOTIDE EXCHANGE FACTOR-RELATED"/>
    <property type="match status" value="1"/>
</dbReference>